<dbReference type="FunFam" id="1.25.40.330:FF:000001">
    <property type="entry name" value="Adenylyl cyclase-associated protein"/>
    <property type="match status" value="1"/>
</dbReference>
<dbReference type="InterPro" id="IPR017901">
    <property type="entry name" value="C-CAP_CF_C-like"/>
</dbReference>
<comment type="similarity">
    <text evidence="1 4">Belongs to the CAP family.</text>
</comment>
<dbReference type="InterPro" id="IPR013992">
    <property type="entry name" value="Adenylate_cyclase-assoc_CAP_N"/>
</dbReference>
<dbReference type="Pfam" id="PF08603">
    <property type="entry name" value="CAP_C"/>
    <property type="match status" value="1"/>
</dbReference>
<dbReference type="InterPro" id="IPR036222">
    <property type="entry name" value="CAP_N_sf"/>
</dbReference>
<dbReference type="SMART" id="SM00673">
    <property type="entry name" value="CARP"/>
    <property type="match status" value="2"/>
</dbReference>
<feature type="compositionally biased region" description="Low complexity" evidence="5">
    <location>
        <begin position="343"/>
        <end position="357"/>
    </location>
</feature>
<dbReference type="SUPFAM" id="SSF69340">
    <property type="entry name" value="C-terminal domain of adenylylcyclase associated protein"/>
    <property type="match status" value="1"/>
</dbReference>
<dbReference type="Proteomes" id="UP000076738">
    <property type="component" value="Unassembled WGS sequence"/>
</dbReference>
<sequence>MAETPTNLTPREWSTLLKRLEAATSRLEDLADGQNAPPAKLVAASIPAGAPAAPPPAPKADVPKQIAAFDELLLDGKLPPFLKASETLGDGVSTAAQSFRSLFEDMRALVVLAAYNKKPVGAKLNDVIMPMNKAMQAGKKLKDEYRTKPLGNHVAGVVEGIDALGWVVVEPKPAPFIGEIKDSTQFYTNRVLKEFKDKEPIHKEWVKSFSDLLEQLRKYVFEYHTTGLVWNAKGGDYASFTPPPEAVRGKAGEAASAPPPPPPPPGIPPPPPPPPPGALDIAPPAPKPAGADPNAVFAQLNVGENVTKGLKKVTAEQQTHKNPALRASGAVPEKAHSPPTPGTRPTKPTKPRTLAAKKPAKMELEGKKWNIEYQENESALVIESGEMGQVVNLFACKNTVVQVQGKVNAITMVNCEKTSILCDSVVASIGITGSKSFALQVTGTAPTILLDAVDSGQIYLSKDCLGVEIISAKCSAINVSIPEEGAEEGVFVERAVPEQLRTVVSGGKLVTTVVEHVG</sequence>
<evidence type="ECO:0000259" key="6">
    <source>
        <dbReference type="PROSITE" id="PS51329"/>
    </source>
</evidence>
<proteinExistence type="inferred from homology"/>
<evidence type="ECO:0000313" key="8">
    <source>
        <dbReference type="Proteomes" id="UP000076738"/>
    </source>
</evidence>
<feature type="compositionally biased region" description="Pro residues" evidence="5">
    <location>
        <begin position="257"/>
        <end position="287"/>
    </location>
</feature>
<dbReference type="EMBL" id="KV417287">
    <property type="protein sequence ID" value="KZO95760.1"/>
    <property type="molecule type" value="Genomic_DNA"/>
</dbReference>
<dbReference type="InterPro" id="IPR036223">
    <property type="entry name" value="CAP_C_sf"/>
</dbReference>
<name>A0A167LJT8_CALVF</name>
<dbReference type="SUPFAM" id="SSF101278">
    <property type="entry name" value="N-terminal domain of adenylylcyclase associated protein, CAP"/>
    <property type="match status" value="1"/>
</dbReference>
<comment type="function">
    <text evidence="2">The N-terminal domain binds to adenylyl cyclase, thereby enabling adenylyl cyclase to be activated by upstream regulatory signals, such as Ras. The C-terminal domain is required for normal cellular morphology and growth control.</text>
</comment>
<evidence type="ECO:0000256" key="4">
    <source>
        <dbReference type="RuleBase" id="RU000647"/>
    </source>
</evidence>
<dbReference type="PROSITE" id="PS51329">
    <property type="entry name" value="C_CAP_COFACTOR_C"/>
    <property type="match status" value="1"/>
</dbReference>
<feature type="domain" description="C-CAP/cofactor C-like" evidence="6">
    <location>
        <begin position="359"/>
        <end position="496"/>
    </location>
</feature>
<feature type="region of interest" description="Disordered" evidence="5">
    <location>
        <begin position="241"/>
        <end position="293"/>
    </location>
</feature>
<dbReference type="PROSITE" id="PS01088">
    <property type="entry name" value="CAP_1"/>
    <property type="match status" value="1"/>
</dbReference>
<protein>
    <recommendedName>
        <fullName evidence="3 4">Adenylyl cyclase-associated protein</fullName>
    </recommendedName>
</protein>
<dbReference type="Gene3D" id="2.160.20.70">
    <property type="match status" value="1"/>
</dbReference>
<dbReference type="InterPro" id="IPR013912">
    <property type="entry name" value="Adenylate_cyclase-assoc_CAP_C"/>
</dbReference>
<dbReference type="Gene3D" id="1.25.40.330">
    <property type="entry name" value="Adenylate cyclase-associated CAP, N-terminal domain"/>
    <property type="match status" value="1"/>
</dbReference>
<dbReference type="InterPro" id="IPR016098">
    <property type="entry name" value="CAP/MinC_C"/>
</dbReference>
<dbReference type="OrthoDB" id="77251at2759"/>
<keyword evidence="8" id="KW-1185">Reference proteome</keyword>
<evidence type="ECO:0000256" key="1">
    <source>
        <dbReference type="ARBA" id="ARBA00007659"/>
    </source>
</evidence>
<dbReference type="GO" id="GO:0019933">
    <property type="term" value="P:cAMP-mediated signaling"/>
    <property type="evidence" value="ECO:0007669"/>
    <property type="project" value="TreeGrafter"/>
</dbReference>
<dbReference type="InterPro" id="IPR006599">
    <property type="entry name" value="CARP_motif"/>
</dbReference>
<evidence type="ECO:0000256" key="3">
    <source>
        <dbReference type="ARBA" id="ARBA00072052"/>
    </source>
</evidence>
<feature type="region of interest" description="Disordered" evidence="5">
    <location>
        <begin position="313"/>
        <end position="360"/>
    </location>
</feature>
<dbReference type="PANTHER" id="PTHR10652">
    <property type="entry name" value="ADENYLYL CYCLASE-ASSOCIATED PROTEIN"/>
    <property type="match status" value="1"/>
</dbReference>
<dbReference type="GO" id="GO:0003779">
    <property type="term" value="F:actin binding"/>
    <property type="evidence" value="ECO:0007669"/>
    <property type="project" value="InterPro"/>
</dbReference>
<dbReference type="GO" id="GO:0005737">
    <property type="term" value="C:cytoplasm"/>
    <property type="evidence" value="ECO:0007669"/>
    <property type="project" value="TreeGrafter"/>
</dbReference>
<evidence type="ECO:0000313" key="7">
    <source>
        <dbReference type="EMBL" id="KZO95760.1"/>
    </source>
</evidence>
<dbReference type="STRING" id="1330018.A0A167LJT8"/>
<dbReference type="GO" id="GO:0007015">
    <property type="term" value="P:actin filament organization"/>
    <property type="evidence" value="ECO:0007669"/>
    <property type="project" value="TreeGrafter"/>
</dbReference>
<dbReference type="InterPro" id="IPR018106">
    <property type="entry name" value="CAP_CS_N"/>
</dbReference>
<dbReference type="PANTHER" id="PTHR10652:SF0">
    <property type="entry name" value="ADENYLYL CYCLASE-ASSOCIATED PROTEIN"/>
    <property type="match status" value="1"/>
</dbReference>
<dbReference type="GO" id="GO:0008179">
    <property type="term" value="F:adenylate cyclase binding"/>
    <property type="evidence" value="ECO:0007669"/>
    <property type="project" value="TreeGrafter"/>
</dbReference>
<dbReference type="Pfam" id="PF01213">
    <property type="entry name" value="CAP_N-CM"/>
    <property type="match status" value="1"/>
</dbReference>
<dbReference type="Pfam" id="PF21938">
    <property type="entry name" value="CAP_N"/>
    <property type="match status" value="1"/>
</dbReference>
<gene>
    <name evidence="7" type="ORF">CALVIDRAFT_537742</name>
</gene>
<dbReference type="InterPro" id="IPR001837">
    <property type="entry name" value="Adenylate_cyclase-assoc_CAP"/>
</dbReference>
<dbReference type="InterPro" id="IPR053950">
    <property type="entry name" value="CAP_N"/>
</dbReference>
<evidence type="ECO:0000256" key="2">
    <source>
        <dbReference type="ARBA" id="ARBA00054756"/>
    </source>
</evidence>
<reference evidence="7 8" key="1">
    <citation type="journal article" date="2016" name="Mol. Biol. Evol.">
        <title>Comparative Genomics of Early-Diverging Mushroom-Forming Fungi Provides Insights into the Origins of Lignocellulose Decay Capabilities.</title>
        <authorList>
            <person name="Nagy L.G."/>
            <person name="Riley R."/>
            <person name="Tritt A."/>
            <person name="Adam C."/>
            <person name="Daum C."/>
            <person name="Floudas D."/>
            <person name="Sun H."/>
            <person name="Yadav J.S."/>
            <person name="Pangilinan J."/>
            <person name="Larsson K.H."/>
            <person name="Matsuura K."/>
            <person name="Barry K."/>
            <person name="Labutti K."/>
            <person name="Kuo R."/>
            <person name="Ohm R.A."/>
            <person name="Bhattacharya S.S."/>
            <person name="Shirouzu T."/>
            <person name="Yoshinaga Y."/>
            <person name="Martin F.M."/>
            <person name="Grigoriev I.V."/>
            <person name="Hibbett D.S."/>
        </authorList>
    </citation>
    <scope>NUCLEOTIDE SEQUENCE [LARGE SCALE GENOMIC DNA]</scope>
    <source>
        <strain evidence="7 8">TUFC12733</strain>
    </source>
</reference>
<accession>A0A167LJT8</accession>
<evidence type="ECO:0000256" key="5">
    <source>
        <dbReference type="SAM" id="MobiDB-lite"/>
    </source>
</evidence>
<dbReference type="AlphaFoldDB" id="A0A167LJT8"/>
<organism evidence="7 8">
    <name type="scientific">Calocera viscosa (strain TUFC12733)</name>
    <dbReference type="NCBI Taxonomy" id="1330018"/>
    <lineage>
        <taxon>Eukaryota</taxon>
        <taxon>Fungi</taxon>
        <taxon>Dikarya</taxon>
        <taxon>Basidiomycota</taxon>
        <taxon>Agaricomycotina</taxon>
        <taxon>Dacrymycetes</taxon>
        <taxon>Dacrymycetales</taxon>
        <taxon>Dacrymycetaceae</taxon>
        <taxon>Calocera</taxon>
    </lineage>
</organism>